<organism evidence="5 6">
    <name type="scientific">Kibdelosporangium persicum</name>
    <dbReference type="NCBI Taxonomy" id="2698649"/>
    <lineage>
        <taxon>Bacteria</taxon>
        <taxon>Bacillati</taxon>
        <taxon>Actinomycetota</taxon>
        <taxon>Actinomycetes</taxon>
        <taxon>Pseudonocardiales</taxon>
        <taxon>Pseudonocardiaceae</taxon>
        <taxon>Kibdelosporangium</taxon>
    </lineage>
</organism>
<gene>
    <name evidence="5" type="ORF">GC106_50520</name>
</gene>
<sequence length="369" mass="42388">MTTLDSLADMFLWGVAGAGYQSEGSAPDSNWSRFVTGYRDSVDFLHRYPQDIELAADLGVRVFRLCVEWARVQQVPGEWDFDFYDDVVARVRAAGMRPMITLDHWVYPAWTGGWRNPRMVELWLANADRVVKRYAGNGTIWITFNEPTVYMAHEIRQGRFSPMMPGRMIQAHKAAYRLIHETDPRALVSSNVAYIPVVNRLADFGFLDWISGSTDFVGIDYYYDVTPGNLTALHGATGKLYRIDPEPQGIYRALKHYARRFPKLPLYIVENGMPTDDGRPRADGYTRSDHLRDHVYWMLRAHSEGVNVIGYNYWSLTDNFEWGTYRPRFGLYTVDVETDPALVRQPTDAVDTYREIVTSGLPAGYRPKR</sequence>
<evidence type="ECO:0000313" key="5">
    <source>
        <dbReference type="EMBL" id="NRN67812.1"/>
    </source>
</evidence>
<dbReference type="Pfam" id="PF00232">
    <property type="entry name" value="Glyco_hydro_1"/>
    <property type="match status" value="2"/>
</dbReference>
<dbReference type="InterPro" id="IPR001360">
    <property type="entry name" value="Glyco_hydro_1"/>
</dbReference>
<dbReference type="Gene3D" id="3.20.20.80">
    <property type="entry name" value="Glycosidases"/>
    <property type="match status" value="2"/>
</dbReference>
<dbReference type="PANTHER" id="PTHR10353">
    <property type="entry name" value="GLYCOSYL HYDROLASE"/>
    <property type="match status" value="1"/>
</dbReference>
<proteinExistence type="inferred from homology"/>
<dbReference type="PANTHER" id="PTHR10353:SF209">
    <property type="entry name" value="GALACTOLIPID GALACTOSYLTRANSFERASE SFR2, CHLOROPLASTIC"/>
    <property type="match status" value="1"/>
</dbReference>
<evidence type="ECO:0000256" key="4">
    <source>
        <dbReference type="RuleBase" id="RU003690"/>
    </source>
</evidence>
<evidence type="ECO:0000256" key="2">
    <source>
        <dbReference type="ARBA" id="ARBA00022801"/>
    </source>
</evidence>
<dbReference type="InterPro" id="IPR033132">
    <property type="entry name" value="GH_1_N_CS"/>
</dbReference>
<comment type="similarity">
    <text evidence="1 4">Belongs to the glycosyl hydrolase 1 family.</text>
</comment>
<evidence type="ECO:0000313" key="6">
    <source>
        <dbReference type="Proteomes" id="UP000763557"/>
    </source>
</evidence>
<dbReference type="EMBL" id="JAAATY010000016">
    <property type="protein sequence ID" value="NRN67812.1"/>
    <property type="molecule type" value="Genomic_DNA"/>
</dbReference>
<dbReference type="RefSeq" id="WP_173136178.1">
    <property type="nucleotide sequence ID" value="NZ_CBCSGW010000065.1"/>
</dbReference>
<protein>
    <submittedName>
        <fullName evidence="5">Beta-galactosidase</fullName>
    </submittedName>
</protein>
<evidence type="ECO:0000256" key="3">
    <source>
        <dbReference type="ARBA" id="ARBA00023295"/>
    </source>
</evidence>
<keyword evidence="3" id="KW-0326">Glycosidase</keyword>
<dbReference type="Proteomes" id="UP000763557">
    <property type="component" value="Unassembled WGS sequence"/>
</dbReference>
<comment type="caution">
    <text evidence="5">The sequence shown here is derived from an EMBL/GenBank/DDBJ whole genome shotgun (WGS) entry which is preliminary data.</text>
</comment>
<evidence type="ECO:0000256" key="1">
    <source>
        <dbReference type="ARBA" id="ARBA00010838"/>
    </source>
</evidence>
<keyword evidence="6" id="KW-1185">Reference proteome</keyword>
<reference evidence="5 6" key="1">
    <citation type="submission" date="2020-01" db="EMBL/GenBank/DDBJ databases">
        <title>Kibdelosporangium persica a novel Actinomycetes from a hot desert in Iran.</title>
        <authorList>
            <person name="Safaei N."/>
            <person name="Zaburannyi N."/>
            <person name="Mueller R."/>
            <person name="Wink J."/>
        </authorList>
    </citation>
    <scope>NUCLEOTIDE SEQUENCE [LARGE SCALE GENOMIC DNA]</scope>
    <source>
        <strain evidence="5 6">4NS15</strain>
    </source>
</reference>
<dbReference type="SUPFAM" id="SSF51445">
    <property type="entry name" value="(Trans)glycosidases"/>
    <property type="match status" value="1"/>
</dbReference>
<dbReference type="PRINTS" id="PR00131">
    <property type="entry name" value="GLHYDRLASE1"/>
</dbReference>
<name>A0ABX2F921_9PSEU</name>
<dbReference type="PROSITE" id="PS00653">
    <property type="entry name" value="GLYCOSYL_HYDROL_F1_2"/>
    <property type="match status" value="1"/>
</dbReference>
<accession>A0ABX2F921</accession>
<keyword evidence="2" id="KW-0378">Hydrolase</keyword>
<dbReference type="InterPro" id="IPR017853">
    <property type="entry name" value="GH"/>
</dbReference>